<dbReference type="PANTHER" id="PTHR30037:SF4">
    <property type="entry name" value="DNA-3-METHYLADENINE GLYCOSYLASE I"/>
    <property type="match status" value="1"/>
</dbReference>
<dbReference type="Pfam" id="PF03352">
    <property type="entry name" value="Adenine_glyco"/>
    <property type="match status" value="1"/>
</dbReference>
<protein>
    <submittedName>
        <fullName evidence="2">3-methyladenine DNA glycosylase</fullName>
    </submittedName>
</protein>
<evidence type="ECO:0000313" key="3">
    <source>
        <dbReference type="Proteomes" id="UP000078520"/>
    </source>
</evidence>
<feature type="binding site" evidence="1">
    <location>
        <position position="175"/>
    </location>
    <ligand>
        <name>Zn(2+)</name>
        <dbReference type="ChEBI" id="CHEBI:29105"/>
    </ligand>
</feature>
<dbReference type="Gene3D" id="1.10.340.30">
    <property type="entry name" value="Hypothetical protein, domain 2"/>
    <property type="match status" value="1"/>
</dbReference>
<dbReference type="PANTHER" id="PTHR30037">
    <property type="entry name" value="DNA-3-METHYLADENINE GLYCOSYLASE 1"/>
    <property type="match status" value="1"/>
</dbReference>
<dbReference type="InterPro" id="IPR052891">
    <property type="entry name" value="DNA-3mA_glycosylase"/>
</dbReference>
<dbReference type="InterPro" id="IPR011257">
    <property type="entry name" value="DNA_glycosylase"/>
</dbReference>
<dbReference type="InterPro" id="IPR005019">
    <property type="entry name" value="Adenine_glyco"/>
</dbReference>
<feature type="binding site" evidence="1">
    <location>
        <position position="7"/>
    </location>
    <ligand>
        <name>Zn(2+)</name>
        <dbReference type="ChEBI" id="CHEBI:29105"/>
    </ligand>
</feature>
<dbReference type="OrthoDB" id="9807664at2"/>
<evidence type="ECO:0000256" key="1">
    <source>
        <dbReference type="PIRSR" id="PIRSR605019-1"/>
    </source>
</evidence>
<proteinExistence type="predicted"/>
<dbReference type="EMBL" id="LVKI01000006">
    <property type="protein sequence ID" value="OAQ08803.1"/>
    <property type="molecule type" value="Genomic_DNA"/>
</dbReference>
<dbReference type="SUPFAM" id="SSF48150">
    <property type="entry name" value="DNA-glycosylase"/>
    <property type="match status" value="1"/>
</dbReference>
<organism evidence="2 3">
    <name type="scientific">Ligilactobacillus aviarius</name>
    <dbReference type="NCBI Taxonomy" id="1606"/>
    <lineage>
        <taxon>Bacteria</taxon>
        <taxon>Bacillati</taxon>
        <taxon>Bacillota</taxon>
        <taxon>Bacilli</taxon>
        <taxon>Lactobacillales</taxon>
        <taxon>Lactobacillaceae</taxon>
        <taxon>Ligilactobacillus</taxon>
    </lineage>
</organism>
<reference evidence="3" key="1">
    <citation type="submission" date="2016-03" db="EMBL/GenBank/DDBJ databases">
        <authorList>
            <person name="Johnson T.J."/>
            <person name="Youmans B."/>
            <person name="Case K."/>
            <person name="Noll S."/>
        </authorList>
    </citation>
    <scope>NUCLEOTIDE SEQUENCE [LARGE SCALE GENOMIC DNA]</scope>
    <source>
        <strain evidence="3">UMNLAv8</strain>
    </source>
</reference>
<feature type="binding site" evidence="1">
    <location>
        <position position="20"/>
    </location>
    <ligand>
        <name>Zn(2+)</name>
        <dbReference type="ChEBI" id="CHEBI:29105"/>
    </ligand>
</feature>
<keyword evidence="1" id="KW-0862">Zinc</keyword>
<dbReference type="GO" id="GO:0006284">
    <property type="term" value="P:base-excision repair"/>
    <property type="evidence" value="ECO:0007669"/>
    <property type="project" value="InterPro"/>
</dbReference>
<dbReference type="GO" id="GO:0046872">
    <property type="term" value="F:metal ion binding"/>
    <property type="evidence" value="ECO:0007669"/>
    <property type="project" value="UniProtKB-KW"/>
</dbReference>
<dbReference type="Proteomes" id="UP000078520">
    <property type="component" value="Unassembled WGS sequence"/>
</dbReference>
<dbReference type="GO" id="GO:0008725">
    <property type="term" value="F:DNA-3-methyladenine glycosylase activity"/>
    <property type="evidence" value="ECO:0007669"/>
    <property type="project" value="InterPro"/>
</dbReference>
<dbReference type="RefSeq" id="WP_064208109.1">
    <property type="nucleotide sequence ID" value="NZ_LVKC01000010.1"/>
</dbReference>
<feature type="binding site" evidence="1">
    <location>
        <position position="179"/>
    </location>
    <ligand>
        <name>Zn(2+)</name>
        <dbReference type="ChEBI" id="CHEBI:29105"/>
    </ligand>
</feature>
<comment type="caution">
    <text evidence="2">The sequence shown here is derived from an EMBL/GenBank/DDBJ whole genome shotgun (WGS) entry which is preliminary data.</text>
</comment>
<gene>
    <name evidence="2" type="ORF">A3O14_02440</name>
</gene>
<keyword evidence="1" id="KW-0479">Metal-binding</keyword>
<accession>A0A179CI53</accession>
<evidence type="ECO:0000313" key="2">
    <source>
        <dbReference type="EMBL" id="OAQ08803.1"/>
    </source>
</evidence>
<dbReference type="AlphaFoldDB" id="A0A179CI53"/>
<sequence length="182" mass="21248">MADKPRCQWATQNQLAQEYHDHEWGVPCHDDQKLFELLTLEIFQAGLSWNTILKKRLAFKAAFDNFDISKISQYSDKKVNALLQNAAIIRNRKKIEATINNAKIVLKLPKSLNEYLWQFIDFKTIKHHYQSYREIPAKTELSIKISKQMKKDGFQFTGPVTIQSLIQAIGMVDDHEIGCFRY</sequence>
<name>A0A179CI53_9LACO</name>